<sequence length="360" mass="41649">MVTYWNVVAMAAFDLGFFRVTEMEQKEVQGQYRSGGVGYNRVFLDCQLKVKTDTACYHDKSRNTYQYKPCEASKFEEMVKGQRKRPDRISALPQPNTIFEKLFFKRYKLPSLFFSLHGLEHLDLTCCVIKLPLTFSGFIKLRSLDLRDVNITTKTLQRLLTNCPLLEKVVLRGYPNESTTRGNTFIELSECLPSIQVLEISRPYMKHFVAGGMQKLHNSLVHLRIFSLDACFLKEDDLSFALSVISSSPNLEKIKIQLCWNHKMCGRHTFKNLLDFEKDYPGLNLDHLKELEMTSFHDYAPEMAFVKLVMHKSPVLKKARIELNATVSVGEEVKMLRDLLRLPFPRASTAANVIIERRKY</sequence>
<dbReference type="EMBL" id="CM042011">
    <property type="protein sequence ID" value="KAI3763936.1"/>
    <property type="molecule type" value="Genomic_DNA"/>
</dbReference>
<name>A0ACB9EYX2_CICIN</name>
<evidence type="ECO:0000313" key="1">
    <source>
        <dbReference type="EMBL" id="KAI3763936.1"/>
    </source>
</evidence>
<evidence type="ECO:0000313" key="2">
    <source>
        <dbReference type="Proteomes" id="UP001055811"/>
    </source>
</evidence>
<reference evidence="2" key="1">
    <citation type="journal article" date="2022" name="Mol. Ecol. Resour.">
        <title>The genomes of chicory, endive, great burdock and yacon provide insights into Asteraceae palaeo-polyploidization history and plant inulin production.</title>
        <authorList>
            <person name="Fan W."/>
            <person name="Wang S."/>
            <person name="Wang H."/>
            <person name="Wang A."/>
            <person name="Jiang F."/>
            <person name="Liu H."/>
            <person name="Zhao H."/>
            <person name="Xu D."/>
            <person name="Zhang Y."/>
        </authorList>
    </citation>
    <scope>NUCLEOTIDE SEQUENCE [LARGE SCALE GENOMIC DNA]</scope>
    <source>
        <strain evidence="2">cv. Punajuju</strain>
    </source>
</reference>
<protein>
    <submittedName>
        <fullName evidence="1">Uncharacterized protein</fullName>
    </submittedName>
</protein>
<gene>
    <name evidence="1" type="ORF">L2E82_13934</name>
</gene>
<accession>A0ACB9EYX2</accession>
<reference evidence="1 2" key="2">
    <citation type="journal article" date="2022" name="Mol. Ecol. Resour.">
        <title>The genomes of chicory, endive, great burdock and yacon provide insights into Asteraceae paleo-polyploidization history and plant inulin production.</title>
        <authorList>
            <person name="Fan W."/>
            <person name="Wang S."/>
            <person name="Wang H."/>
            <person name="Wang A."/>
            <person name="Jiang F."/>
            <person name="Liu H."/>
            <person name="Zhao H."/>
            <person name="Xu D."/>
            <person name="Zhang Y."/>
        </authorList>
    </citation>
    <scope>NUCLEOTIDE SEQUENCE [LARGE SCALE GENOMIC DNA]</scope>
    <source>
        <strain evidence="2">cv. Punajuju</strain>
        <tissue evidence="1">Leaves</tissue>
    </source>
</reference>
<keyword evidence="2" id="KW-1185">Reference proteome</keyword>
<organism evidence="1 2">
    <name type="scientific">Cichorium intybus</name>
    <name type="common">Chicory</name>
    <dbReference type="NCBI Taxonomy" id="13427"/>
    <lineage>
        <taxon>Eukaryota</taxon>
        <taxon>Viridiplantae</taxon>
        <taxon>Streptophyta</taxon>
        <taxon>Embryophyta</taxon>
        <taxon>Tracheophyta</taxon>
        <taxon>Spermatophyta</taxon>
        <taxon>Magnoliopsida</taxon>
        <taxon>eudicotyledons</taxon>
        <taxon>Gunneridae</taxon>
        <taxon>Pentapetalae</taxon>
        <taxon>asterids</taxon>
        <taxon>campanulids</taxon>
        <taxon>Asterales</taxon>
        <taxon>Asteraceae</taxon>
        <taxon>Cichorioideae</taxon>
        <taxon>Cichorieae</taxon>
        <taxon>Cichoriinae</taxon>
        <taxon>Cichorium</taxon>
    </lineage>
</organism>
<proteinExistence type="predicted"/>
<dbReference type="Proteomes" id="UP001055811">
    <property type="component" value="Linkage Group LG03"/>
</dbReference>
<comment type="caution">
    <text evidence="1">The sequence shown here is derived from an EMBL/GenBank/DDBJ whole genome shotgun (WGS) entry which is preliminary data.</text>
</comment>